<name>A0A060ZML9_9ACTN</name>
<evidence type="ECO:0000313" key="2">
    <source>
        <dbReference type="EMBL" id="CDR07365.1"/>
    </source>
</evidence>
<dbReference type="RefSeq" id="WP_209468715.1">
    <property type="nucleotide sequence ID" value="NZ_BAABDR010000003.1"/>
</dbReference>
<keyword evidence="4" id="KW-1185">Reference proteome</keyword>
<dbReference type="EMBL" id="LK022848">
    <property type="protein sequence ID" value="CDR07365.1"/>
    <property type="molecule type" value="Genomic_DNA"/>
</dbReference>
<gene>
    <name evidence="3" type="ORF">J2Z30_003443</name>
    <name evidence="2" type="ORF">SIRAN4105</name>
</gene>
<evidence type="ECO:0000256" key="1">
    <source>
        <dbReference type="SAM" id="MobiDB-lite"/>
    </source>
</evidence>
<dbReference type="EMBL" id="JAGGLR010000008">
    <property type="protein sequence ID" value="MBP2062427.1"/>
    <property type="molecule type" value="Genomic_DNA"/>
</dbReference>
<evidence type="ECO:0000313" key="3">
    <source>
        <dbReference type="EMBL" id="MBP2062427.1"/>
    </source>
</evidence>
<dbReference type="Proteomes" id="UP000756710">
    <property type="component" value="Unassembled WGS sequence"/>
</dbReference>
<protein>
    <submittedName>
        <fullName evidence="2">Uncharacterized protein</fullName>
    </submittedName>
</protein>
<evidence type="ECO:0000313" key="4">
    <source>
        <dbReference type="Proteomes" id="UP000756710"/>
    </source>
</evidence>
<accession>A0A060ZML9</accession>
<reference evidence="2" key="1">
    <citation type="submission" date="2014-05" db="EMBL/GenBank/DDBJ databases">
        <authorList>
            <person name="Horn Fabian"/>
        </authorList>
    </citation>
    <scope>NUCLEOTIDE SEQUENCE</scope>
</reference>
<feature type="region of interest" description="Disordered" evidence="1">
    <location>
        <begin position="1"/>
        <end position="20"/>
    </location>
</feature>
<proteinExistence type="predicted"/>
<organism evidence="2">
    <name type="scientific">Streptomyces iranensis</name>
    <dbReference type="NCBI Taxonomy" id="576784"/>
    <lineage>
        <taxon>Bacteria</taxon>
        <taxon>Bacillati</taxon>
        <taxon>Actinomycetota</taxon>
        <taxon>Actinomycetes</taxon>
        <taxon>Kitasatosporales</taxon>
        <taxon>Streptomycetaceae</taxon>
        <taxon>Streptomyces</taxon>
        <taxon>Streptomyces violaceusniger group</taxon>
    </lineage>
</organism>
<sequence length="78" mass="8566">MNTSPSPADMPPRTPSPDALQRQTIRDLITGLALKLSDSADIDLDGLEVLAKLLDAQTRAQEATLRRTQFYAAREART</sequence>
<dbReference type="HOGENOM" id="CLU_2620558_0_0_11"/>
<reference evidence="3 4" key="2">
    <citation type="submission" date="2021-03" db="EMBL/GenBank/DDBJ databases">
        <title>Genomic Encyclopedia of Type Strains, Phase IV (KMG-IV): sequencing the most valuable type-strain genomes for metagenomic binning, comparative biology and taxonomic classification.</title>
        <authorList>
            <person name="Goeker M."/>
        </authorList>
    </citation>
    <scope>NUCLEOTIDE SEQUENCE [LARGE SCALE GENOMIC DNA]</scope>
    <source>
        <strain evidence="3 4">DSM 41954</strain>
    </source>
</reference>
<dbReference type="AlphaFoldDB" id="A0A060ZML9"/>